<reference evidence="1" key="1">
    <citation type="submission" date="2022-11" db="EMBL/GenBank/DDBJ databases">
        <title>Genome Resource of Sclerotinia nivalis Strain SnTB1, a Plant Pathogen Isolated from American Ginseng.</title>
        <authorList>
            <person name="Fan S."/>
        </authorList>
    </citation>
    <scope>NUCLEOTIDE SEQUENCE</scope>
    <source>
        <strain evidence="1">SnTB1</strain>
    </source>
</reference>
<dbReference type="EMBL" id="JAPEIS010000016">
    <property type="protein sequence ID" value="KAJ8058585.1"/>
    <property type="molecule type" value="Genomic_DNA"/>
</dbReference>
<dbReference type="AlphaFoldDB" id="A0A9X0A985"/>
<evidence type="ECO:0000313" key="1">
    <source>
        <dbReference type="EMBL" id="KAJ8058585.1"/>
    </source>
</evidence>
<organism evidence="1 2">
    <name type="scientific">Sclerotinia nivalis</name>
    <dbReference type="NCBI Taxonomy" id="352851"/>
    <lineage>
        <taxon>Eukaryota</taxon>
        <taxon>Fungi</taxon>
        <taxon>Dikarya</taxon>
        <taxon>Ascomycota</taxon>
        <taxon>Pezizomycotina</taxon>
        <taxon>Leotiomycetes</taxon>
        <taxon>Helotiales</taxon>
        <taxon>Sclerotiniaceae</taxon>
        <taxon>Sclerotinia</taxon>
    </lineage>
</organism>
<sequence length="85" mass="9588">MPDGKQTVGGDYENIPCYTFGEIDEPRLMSWEATSGFDRCYIGIGTEGVISIHLNTRVSQKDYELPSGWLVLVADVKRFKLVMKN</sequence>
<evidence type="ECO:0000313" key="2">
    <source>
        <dbReference type="Proteomes" id="UP001152300"/>
    </source>
</evidence>
<keyword evidence="2" id="KW-1185">Reference proteome</keyword>
<comment type="caution">
    <text evidence="1">The sequence shown here is derived from an EMBL/GenBank/DDBJ whole genome shotgun (WGS) entry which is preliminary data.</text>
</comment>
<protein>
    <submittedName>
        <fullName evidence="1">Uncharacterized protein</fullName>
    </submittedName>
</protein>
<dbReference type="Proteomes" id="UP001152300">
    <property type="component" value="Unassembled WGS sequence"/>
</dbReference>
<proteinExistence type="predicted"/>
<name>A0A9X0A985_9HELO</name>
<accession>A0A9X0A985</accession>
<dbReference type="OrthoDB" id="3502862at2759"/>
<gene>
    <name evidence="1" type="ORF">OCU04_012762</name>
</gene>